<dbReference type="PANTHER" id="PTHR33254">
    <property type="entry name" value="4-HYDROXY-4-METHYL-2-OXOGLUTARATE ALDOLASE 3-RELATED"/>
    <property type="match status" value="1"/>
</dbReference>
<dbReference type="SUPFAM" id="SSF89562">
    <property type="entry name" value="RraA-like"/>
    <property type="match status" value="1"/>
</dbReference>
<dbReference type="OrthoDB" id="8969658at2"/>
<dbReference type="EMBL" id="SSOD01000001">
    <property type="protein sequence ID" value="THF65253.1"/>
    <property type="molecule type" value="Genomic_DNA"/>
</dbReference>
<dbReference type="Pfam" id="PF03737">
    <property type="entry name" value="RraA-like"/>
    <property type="match status" value="1"/>
</dbReference>
<evidence type="ECO:0000256" key="1">
    <source>
        <dbReference type="ARBA" id="ARBA00001968"/>
    </source>
</evidence>
<evidence type="ECO:0000256" key="5">
    <source>
        <dbReference type="PIRSR" id="PIRSR605493-1"/>
    </source>
</evidence>
<comment type="caution">
    <text evidence="6">The sequence shown here is derived from an EMBL/GenBank/DDBJ whole genome shotgun (WGS) entry which is preliminary data.</text>
</comment>
<evidence type="ECO:0000256" key="2">
    <source>
        <dbReference type="ARBA" id="ARBA00016549"/>
    </source>
</evidence>
<dbReference type="InterPro" id="IPR005493">
    <property type="entry name" value="RraA/RraA-like"/>
</dbReference>
<protein>
    <recommendedName>
        <fullName evidence="2">Putative 4-hydroxy-4-methyl-2-oxoglutarate aldolase</fullName>
    </recommendedName>
    <alternativeName>
        <fullName evidence="3">Regulator of ribonuclease activity homolog</fullName>
    </alternativeName>
    <alternativeName>
        <fullName evidence="4">RraA-like protein</fullName>
    </alternativeName>
</protein>
<feature type="binding site" evidence="5">
    <location>
        <position position="167"/>
    </location>
    <ligand>
        <name>substrate</name>
    </ligand>
</feature>
<sequence length="269" mass="27672">MNVLPFLPATPHPDVARDLAALQEPLQGLLPARLIRRVHIERPPAALVEGYRALPDLCSLVADVLDGLGYDTAVPAGRLAPLASGQRVVGPAVTVRHSRVRRAAGVGLARGDVPRLGGLDQIALTRSGDVLVIDAGGEGEASSFGGLMANAVRHGGLAGVVVDGAVRDAANIRALGLPLWSRTLTPRTGKHRLELVEFNGVVDIGGVQVWPGDLLLGDDDGLLVVPAAIAADVLDRARAAAGLEHSVLAAMAAGASAGESLAILPPEKW</sequence>
<keyword evidence="5" id="KW-0479">Metal-binding</keyword>
<dbReference type="GO" id="GO:0046872">
    <property type="term" value="F:metal ion binding"/>
    <property type="evidence" value="ECO:0007669"/>
    <property type="project" value="UniProtKB-KW"/>
</dbReference>
<dbReference type="CDD" id="cd16841">
    <property type="entry name" value="RraA_family"/>
    <property type="match status" value="1"/>
</dbReference>
<gene>
    <name evidence="6" type="ORF">E6O51_01235</name>
</gene>
<evidence type="ECO:0000313" key="7">
    <source>
        <dbReference type="Proteomes" id="UP000307956"/>
    </source>
</evidence>
<reference evidence="6 7" key="1">
    <citation type="submission" date="2019-04" db="EMBL/GenBank/DDBJ databases">
        <title>Azoarcus rhizosphaerae sp. nov. isolated from rhizosphere of Ficus religiosa.</title>
        <authorList>
            <person name="Lin S.-Y."/>
            <person name="Hameed A."/>
            <person name="Hsu Y.-H."/>
            <person name="Young C.-C."/>
        </authorList>
    </citation>
    <scope>NUCLEOTIDE SEQUENCE [LARGE SCALE GENOMIC DNA]</scope>
    <source>
        <strain evidence="6 7">CC-YHH848</strain>
    </source>
</reference>
<evidence type="ECO:0000313" key="6">
    <source>
        <dbReference type="EMBL" id="THF65253.1"/>
    </source>
</evidence>
<organism evidence="6 7">
    <name type="scientific">Pseudothauera rhizosphaerae</name>
    <dbReference type="NCBI Taxonomy" id="2565932"/>
    <lineage>
        <taxon>Bacteria</taxon>
        <taxon>Pseudomonadati</taxon>
        <taxon>Pseudomonadota</taxon>
        <taxon>Betaproteobacteria</taxon>
        <taxon>Rhodocyclales</taxon>
        <taxon>Zoogloeaceae</taxon>
        <taxon>Pseudothauera</taxon>
    </lineage>
</organism>
<comment type="cofactor">
    <cofactor evidence="5">
        <name>Mg(2+)</name>
        <dbReference type="ChEBI" id="CHEBI:18420"/>
    </cofactor>
</comment>
<dbReference type="PANTHER" id="PTHR33254:SF4">
    <property type="entry name" value="4-HYDROXY-4-METHYL-2-OXOGLUTARATE ALDOLASE 3-RELATED"/>
    <property type="match status" value="1"/>
</dbReference>
<proteinExistence type="predicted"/>
<dbReference type="RefSeq" id="WP_136383146.1">
    <property type="nucleotide sequence ID" value="NZ_SSOD01000001.1"/>
</dbReference>
<feature type="binding site" evidence="5">
    <location>
        <begin position="145"/>
        <end position="148"/>
    </location>
    <ligand>
        <name>substrate</name>
    </ligand>
</feature>
<evidence type="ECO:0000256" key="4">
    <source>
        <dbReference type="ARBA" id="ARBA00030169"/>
    </source>
</evidence>
<keyword evidence="7" id="KW-1185">Reference proteome</keyword>
<comment type="cofactor">
    <cofactor evidence="1">
        <name>a divalent metal cation</name>
        <dbReference type="ChEBI" id="CHEBI:60240"/>
    </cofactor>
</comment>
<dbReference type="InterPro" id="IPR036704">
    <property type="entry name" value="RraA/RraA-like_sf"/>
</dbReference>
<dbReference type="Gene3D" id="3.50.30.40">
    <property type="entry name" value="Ribonuclease E inhibitor RraA/RraA-like"/>
    <property type="match status" value="1"/>
</dbReference>
<dbReference type="Proteomes" id="UP000307956">
    <property type="component" value="Unassembled WGS sequence"/>
</dbReference>
<dbReference type="AlphaFoldDB" id="A0A4S4AZ17"/>
<evidence type="ECO:0000256" key="3">
    <source>
        <dbReference type="ARBA" id="ARBA00029596"/>
    </source>
</evidence>
<accession>A0A4S4AZ17</accession>
<keyword evidence="5" id="KW-0460">Magnesium</keyword>
<name>A0A4S4AZ17_9RHOO</name>
<feature type="binding site" evidence="5">
    <location>
        <position position="168"/>
    </location>
    <ligand>
        <name>Mg(2+)</name>
        <dbReference type="ChEBI" id="CHEBI:18420"/>
    </ligand>
</feature>